<comment type="caution">
    <text evidence="2">The sequence shown here is derived from an EMBL/GenBank/DDBJ whole genome shotgun (WGS) entry which is preliminary data.</text>
</comment>
<keyword evidence="3" id="KW-1185">Reference proteome</keyword>
<organism evidence="2 3">
    <name type="scientific">Cinchona calisaya</name>
    <dbReference type="NCBI Taxonomy" id="153742"/>
    <lineage>
        <taxon>Eukaryota</taxon>
        <taxon>Viridiplantae</taxon>
        <taxon>Streptophyta</taxon>
        <taxon>Embryophyta</taxon>
        <taxon>Tracheophyta</taxon>
        <taxon>Spermatophyta</taxon>
        <taxon>Magnoliopsida</taxon>
        <taxon>eudicotyledons</taxon>
        <taxon>Gunneridae</taxon>
        <taxon>Pentapetalae</taxon>
        <taxon>asterids</taxon>
        <taxon>lamiids</taxon>
        <taxon>Gentianales</taxon>
        <taxon>Rubiaceae</taxon>
        <taxon>Cinchonoideae</taxon>
        <taxon>Cinchoneae</taxon>
        <taxon>Cinchona</taxon>
    </lineage>
</organism>
<dbReference type="Pfam" id="PF03732">
    <property type="entry name" value="Retrotrans_gag"/>
    <property type="match status" value="1"/>
</dbReference>
<dbReference type="AlphaFoldDB" id="A0ABD2YVQ0"/>
<gene>
    <name evidence="2" type="ORF">ACH5RR_029693</name>
</gene>
<evidence type="ECO:0000259" key="1">
    <source>
        <dbReference type="Pfam" id="PF03732"/>
    </source>
</evidence>
<reference evidence="2 3" key="1">
    <citation type="submission" date="2024-11" db="EMBL/GenBank/DDBJ databases">
        <title>A near-complete genome assembly of Cinchona calisaya.</title>
        <authorList>
            <person name="Lian D.C."/>
            <person name="Zhao X.W."/>
            <person name="Wei L."/>
        </authorList>
    </citation>
    <scope>NUCLEOTIDE SEQUENCE [LARGE SCALE GENOMIC DNA]</scope>
    <source>
        <tissue evidence="2">Nenye</tissue>
    </source>
</reference>
<name>A0ABD2YVQ0_9GENT</name>
<protein>
    <recommendedName>
        <fullName evidence="1">Retrotransposon gag domain-containing protein</fullName>
    </recommendedName>
</protein>
<feature type="domain" description="Retrotransposon gag" evidence="1">
    <location>
        <begin position="12"/>
        <end position="85"/>
    </location>
</feature>
<evidence type="ECO:0000313" key="2">
    <source>
        <dbReference type="EMBL" id="KAL3510292.1"/>
    </source>
</evidence>
<dbReference type="EMBL" id="JBJUIK010000012">
    <property type="protein sequence ID" value="KAL3510292.1"/>
    <property type="molecule type" value="Genomic_DNA"/>
</dbReference>
<proteinExistence type="predicted"/>
<dbReference type="Proteomes" id="UP001630127">
    <property type="component" value="Unassembled WGS sequence"/>
</dbReference>
<dbReference type="InterPro" id="IPR005162">
    <property type="entry name" value="Retrotrans_gag_dom"/>
</dbReference>
<sequence>MMEEIGKTAARQGKRIRTWESMKSKPRKWFLTADYMMTVCEKFHGLKQWEMKVEEYTEEFFNFSLRVGLNETYEQLASRYLIGLNITVRHEMGINCPSNLDDAIQMESQAKDCVPHYGPRQPIISRANSVTNKRRAASV</sequence>
<accession>A0ABD2YVQ0</accession>
<evidence type="ECO:0000313" key="3">
    <source>
        <dbReference type="Proteomes" id="UP001630127"/>
    </source>
</evidence>